<dbReference type="RefSeq" id="WP_045679708.1">
    <property type="nucleotide sequence ID" value="NZ_CP010803.1"/>
</dbReference>
<dbReference type="InterPro" id="IPR002178">
    <property type="entry name" value="PTS_EIIA_type-2_dom"/>
</dbReference>
<dbReference type="AlphaFoldDB" id="A0A0D5LLN8"/>
<evidence type="ECO:0000313" key="2">
    <source>
        <dbReference type="EMBL" id="AJY45114.1"/>
    </source>
</evidence>
<dbReference type="GO" id="GO:0030295">
    <property type="term" value="F:protein kinase activator activity"/>
    <property type="evidence" value="ECO:0007669"/>
    <property type="project" value="TreeGrafter"/>
</dbReference>
<organism evidence="2 3">
    <name type="scientific">Martelella endophytica</name>
    <dbReference type="NCBI Taxonomy" id="1486262"/>
    <lineage>
        <taxon>Bacteria</taxon>
        <taxon>Pseudomonadati</taxon>
        <taxon>Pseudomonadota</taxon>
        <taxon>Alphaproteobacteria</taxon>
        <taxon>Hyphomicrobiales</taxon>
        <taxon>Aurantimonadaceae</taxon>
        <taxon>Martelella</taxon>
    </lineage>
</organism>
<sequence>MKISEVMRPDDVLIDVSAASKANLLQLMSNRGAQVLGADRSDIVGALEHREKLGSTGFGAGIAIPHAPVEGVAAPFALLIRLARPIAFEAIDDRPVDVICLILTPPGDQAEYLKLLSTISRKLRSSETLKTIRSATDAGQIYAAIAMCED</sequence>
<accession>A0A0D5LLN8</accession>
<protein>
    <submittedName>
        <fullName evidence="2">PTS IIA-like nitrogen-regulatory protein</fullName>
    </submittedName>
</protein>
<name>A0A0D5LLN8_MAREN</name>
<reference evidence="2 3" key="1">
    <citation type="journal article" date="2015" name="Genome Announc.">
        <title>Complete genome sequence of Martelella endophytica YC6887, which has antifungal activity associated with a halophyte.</title>
        <authorList>
            <person name="Khan A."/>
            <person name="Khan H."/>
            <person name="Chung E.J."/>
            <person name="Hossain M.T."/>
            <person name="Chung Y.R."/>
        </authorList>
    </citation>
    <scope>NUCLEOTIDE SEQUENCE [LARGE SCALE GENOMIC DNA]</scope>
    <source>
        <strain evidence="2">YC6887</strain>
    </source>
</reference>
<dbReference type="Gene3D" id="3.40.930.10">
    <property type="entry name" value="Mannitol-specific EII, Chain A"/>
    <property type="match status" value="1"/>
</dbReference>
<dbReference type="InterPro" id="IPR016152">
    <property type="entry name" value="PTrfase/Anion_transptr"/>
</dbReference>
<dbReference type="PROSITE" id="PS51094">
    <property type="entry name" value="PTS_EIIA_TYPE_2"/>
    <property type="match status" value="1"/>
</dbReference>
<dbReference type="HOGENOM" id="CLU_072531_5_2_5"/>
<dbReference type="Pfam" id="PF00359">
    <property type="entry name" value="PTS_EIIA_2"/>
    <property type="match status" value="1"/>
</dbReference>
<dbReference type="STRING" id="1486262.TM49_04475"/>
<feature type="domain" description="PTS EIIA type-2" evidence="1">
    <location>
        <begin position="5"/>
        <end position="148"/>
    </location>
</feature>
<dbReference type="InterPro" id="IPR051541">
    <property type="entry name" value="PTS_SugarTrans_NitroReg"/>
</dbReference>
<dbReference type="KEGG" id="mey:TM49_04475"/>
<dbReference type="PANTHER" id="PTHR47738">
    <property type="entry name" value="PTS SYSTEM FRUCTOSE-LIKE EIIA COMPONENT-RELATED"/>
    <property type="match status" value="1"/>
</dbReference>
<dbReference type="EMBL" id="CP010803">
    <property type="protein sequence ID" value="AJY45114.1"/>
    <property type="molecule type" value="Genomic_DNA"/>
</dbReference>
<keyword evidence="3" id="KW-1185">Reference proteome</keyword>
<dbReference type="PANTHER" id="PTHR47738:SF1">
    <property type="entry name" value="NITROGEN REGULATORY PROTEIN"/>
    <property type="match status" value="1"/>
</dbReference>
<dbReference type="Proteomes" id="UP000032611">
    <property type="component" value="Chromosome"/>
</dbReference>
<gene>
    <name evidence="2" type="ORF">TM49_04475</name>
</gene>
<dbReference type="PROSITE" id="PS00372">
    <property type="entry name" value="PTS_EIIA_TYPE_2_HIS"/>
    <property type="match status" value="1"/>
</dbReference>
<dbReference type="CDD" id="cd00211">
    <property type="entry name" value="PTS_IIA_fru"/>
    <property type="match status" value="1"/>
</dbReference>
<evidence type="ECO:0000259" key="1">
    <source>
        <dbReference type="PROSITE" id="PS51094"/>
    </source>
</evidence>
<proteinExistence type="predicted"/>
<evidence type="ECO:0000313" key="3">
    <source>
        <dbReference type="Proteomes" id="UP000032611"/>
    </source>
</evidence>
<dbReference type="SUPFAM" id="SSF55804">
    <property type="entry name" value="Phoshotransferase/anion transport protein"/>
    <property type="match status" value="1"/>
</dbReference>
<dbReference type="PATRIC" id="fig|1486262.3.peg.915"/>